<dbReference type="RefSeq" id="WP_341405631.1">
    <property type="nucleotide sequence ID" value="NZ_JBBUKT010000005.1"/>
</dbReference>
<feature type="compositionally biased region" description="Pro residues" evidence="1">
    <location>
        <begin position="180"/>
        <end position="193"/>
    </location>
</feature>
<protein>
    <submittedName>
        <fullName evidence="3">Uncharacterized protein</fullName>
    </submittedName>
</protein>
<feature type="chain" id="PRO_5047260564" evidence="2">
    <location>
        <begin position="22"/>
        <end position="211"/>
    </location>
</feature>
<gene>
    <name evidence="3" type="ORF">WKV53_15265</name>
</gene>
<dbReference type="Proteomes" id="UP001371305">
    <property type="component" value="Unassembled WGS sequence"/>
</dbReference>
<comment type="caution">
    <text evidence="3">The sequence shown here is derived from an EMBL/GenBank/DDBJ whole genome shotgun (WGS) entry which is preliminary data.</text>
</comment>
<evidence type="ECO:0000256" key="1">
    <source>
        <dbReference type="SAM" id="MobiDB-lite"/>
    </source>
</evidence>
<evidence type="ECO:0000256" key="2">
    <source>
        <dbReference type="SAM" id="SignalP"/>
    </source>
</evidence>
<organism evidence="3 4">
    <name type="scientific">Luteolibacter soli</name>
    <dbReference type="NCBI Taxonomy" id="3135280"/>
    <lineage>
        <taxon>Bacteria</taxon>
        <taxon>Pseudomonadati</taxon>
        <taxon>Verrucomicrobiota</taxon>
        <taxon>Verrucomicrobiia</taxon>
        <taxon>Verrucomicrobiales</taxon>
        <taxon>Verrucomicrobiaceae</taxon>
        <taxon>Luteolibacter</taxon>
    </lineage>
</organism>
<evidence type="ECO:0000313" key="3">
    <source>
        <dbReference type="EMBL" id="MEK7951874.1"/>
    </source>
</evidence>
<name>A0ABU9AY24_9BACT</name>
<feature type="region of interest" description="Disordered" evidence="1">
    <location>
        <begin position="138"/>
        <end position="211"/>
    </location>
</feature>
<sequence length="211" mass="22588">MKTILLLIALALPCVAGPVFTGGVAIHSGSGDDQKSKAFEFKGPYVLQWTLTDKAPSKRDDPYWRPTTESGWKQKRVLISVRDAATGALVVSQMLAGRENHLNIPEGGKHYLVVNGDPDIAWEVKAKEGRVVVTEKGETMELPPPGGWASQPVPAPKRFVQPAQTEKTSDKPAAVTTAPEPKPSSVPGLPPGVEPTKKAATDLPPGMQRTK</sequence>
<evidence type="ECO:0000313" key="4">
    <source>
        <dbReference type="Proteomes" id="UP001371305"/>
    </source>
</evidence>
<feature type="signal peptide" evidence="2">
    <location>
        <begin position="1"/>
        <end position="21"/>
    </location>
</feature>
<keyword evidence="4" id="KW-1185">Reference proteome</keyword>
<reference evidence="3 4" key="1">
    <citation type="submission" date="2024-04" db="EMBL/GenBank/DDBJ databases">
        <title>Luteolibacter sp. isolated from soil.</title>
        <authorList>
            <person name="An J."/>
        </authorList>
    </citation>
    <scope>NUCLEOTIDE SEQUENCE [LARGE SCALE GENOMIC DNA]</scope>
    <source>
        <strain evidence="3 4">Y139</strain>
    </source>
</reference>
<dbReference type="EMBL" id="JBBUKT010000005">
    <property type="protein sequence ID" value="MEK7951874.1"/>
    <property type="molecule type" value="Genomic_DNA"/>
</dbReference>
<accession>A0ABU9AY24</accession>
<keyword evidence="2" id="KW-0732">Signal</keyword>
<proteinExistence type="predicted"/>